<proteinExistence type="evidence at transcript level"/>
<sequence length="175" mass="20337">MSNRKTESAPCAMLPGTSNLGIGNVIPSAPSPLVDADRHVDIRGSTYRLLLKILQRYLRVEYLWTWLLGRTCATRWRRKLSLSDGFRSLLNEKDYNFSCLFIIDDYSRTCIKSSAFLLVSSLFFFLLFLHIFFFFFSLFFSEFTFIDYSAIILSFIMAKLLVQYKLLIIIFSGIQ</sequence>
<feature type="transmembrane region" description="Helical" evidence="1">
    <location>
        <begin position="115"/>
        <end position="139"/>
    </location>
</feature>
<feature type="transmembrane region" description="Helical" evidence="1">
    <location>
        <begin position="145"/>
        <end position="162"/>
    </location>
</feature>
<keyword evidence="1" id="KW-0812">Transmembrane</keyword>
<keyword evidence="1" id="KW-1133">Transmembrane helix</keyword>
<accession>Q17265</accession>
<dbReference type="AlphaFoldDB" id="Q17265"/>
<gene>
    <name evidence="2" type="primary">cDNA6</name>
</gene>
<dbReference type="EMBL" id="X95665">
    <property type="protein sequence ID" value="CAA64965.1"/>
    <property type="molecule type" value="mRNA"/>
</dbReference>
<keyword evidence="1" id="KW-0472">Membrane</keyword>
<name>Q17265_BRUPA</name>
<protein>
    <submittedName>
        <fullName evidence="2">cDNA6 protein</fullName>
    </submittedName>
</protein>
<organism evidence="2">
    <name type="scientific">Brugia pahangi</name>
    <name type="common">Filarial nematode worm</name>
    <dbReference type="NCBI Taxonomy" id="6280"/>
    <lineage>
        <taxon>Eukaryota</taxon>
        <taxon>Metazoa</taxon>
        <taxon>Ecdysozoa</taxon>
        <taxon>Nematoda</taxon>
        <taxon>Chromadorea</taxon>
        <taxon>Rhabditida</taxon>
        <taxon>Spirurina</taxon>
        <taxon>Spiruromorpha</taxon>
        <taxon>Filarioidea</taxon>
        <taxon>Onchocercidae</taxon>
        <taxon>Brugia</taxon>
    </lineage>
</organism>
<evidence type="ECO:0000313" key="2">
    <source>
        <dbReference type="EMBL" id="CAA64965.1"/>
    </source>
</evidence>
<reference evidence="2" key="1">
    <citation type="submission" date="1995-09" db="EMBL/GenBank/DDBJ databases">
        <authorList>
            <person name="Thompson F.J."/>
            <person name="Martin S.A.M."/>
            <person name="Devaney E."/>
            <person name="Emes R."/>
        </authorList>
    </citation>
    <scope>NUCLEOTIDE SEQUENCE</scope>
</reference>
<evidence type="ECO:0000256" key="1">
    <source>
        <dbReference type="SAM" id="Phobius"/>
    </source>
</evidence>